<protein>
    <submittedName>
        <fullName evidence="1">Uncharacterized protein</fullName>
    </submittedName>
</protein>
<name>A0ABY5WM90_9RHOB</name>
<reference evidence="1" key="1">
    <citation type="submission" date="2021-08" db="EMBL/GenBank/DDBJ databases">
        <authorList>
            <person name="Nwanade C."/>
            <person name="Wang M."/>
            <person name="Masoudi A."/>
            <person name="Yu Z."/>
            <person name="Liu J."/>
        </authorList>
    </citation>
    <scope>NUCLEOTIDE SEQUENCE</scope>
    <source>
        <strain evidence="1">S166</strain>
    </source>
</reference>
<proteinExistence type="predicted"/>
<accession>A0ABY5WM90</accession>
<organism evidence="1 2">
    <name type="scientific">Leisingera aquaemixtae</name>
    <dbReference type="NCBI Taxonomy" id="1396826"/>
    <lineage>
        <taxon>Bacteria</taxon>
        <taxon>Pseudomonadati</taxon>
        <taxon>Pseudomonadota</taxon>
        <taxon>Alphaproteobacteria</taxon>
        <taxon>Rhodobacterales</taxon>
        <taxon>Roseobacteraceae</taxon>
        <taxon>Leisingera</taxon>
    </lineage>
</organism>
<dbReference type="EMBL" id="CP081051">
    <property type="protein sequence ID" value="UWQ42494.1"/>
    <property type="molecule type" value="Genomic_DNA"/>
</dbReference>
<sequence length="253" mass="29538">MASQSRVTILVKASPQPSKRHSETVCCAGLQEDGTWKRLFPIRFRRLSGEKAFSRWDIVNFEYSTPRDDKRQESCRVHEESIQIVGKTKRAEEKSSLIERAVLGSEKEAIDRNLSLALIRPADVTLTWEKLTEKELNSDRQKFAEQAKQLSFLEDEIAAYEPCPYRFKMRYRDESGEHTKTCADWETSAAFFNLRRSMPESDVLRHLEKTYCEHYARKGLVLALGNMKRRPQTWQLLGIFPVERPVQRDLFSF</sequence>
<gene>
    <name evidence="1" type="ORF">K3718_05230</name>
</gene>
<evidence type="ECO:0000313" key="2">
    <source>
        <dbReference type="Proteomes" id="UP001058514"/>
    </source>
</evidence>
<dbReference type="Proteomes" id="UP001058514">
    <property type="component" value="Chromosome"/>
</dbReference>
<evidence type="ECO:0000313" key="1">
    <source>
        <dbReference type="EMBL" id="UWQ42494.1"/>
    </source>
</evidence>
<keyword evidence="2" id="KW-1185">Reference proteome</keyword>
<dbReference type="RefSeq" id="WP_259965217.1">
    <property type="nucleotide sequence ID" value="NZ_CP081051.1"/>
</dbReference>